<sequence>MKTKFIKKITCVIIIVQSIISCSSIKKYNAHLNDLISEQDLKSDAHFIYKKLQNLHPKLYWYINKETLDFKFDSLTTTINKPMTSYDFYKKITPIICEVRQGHIFLIPLTKKYSKKETASMKKRGEGPLSQFDFEIFDGKLYVTKNKSNNKSISVGTQVVAIDGKNVSTLLDDYKNNFTSDGFNTTLKNNFLGQRFSSLYYLNNDTKDSLQYNFKIKNELKSIIIKRQIVDSTEIKKIKTVLTKEQKKAIAKKKDIFGFDTKSKKYMRNLKFIEKDSSIAVMKINGFREGDAETFYKESFLKIKKFNTKTLIIDLRNNGGGRLNEIAKLYTYLTDKDFYFIEKSLVTKKTSLLYANYYKGGGIGTKIIKTIFAPFYYPIMYFSVHKNGTNYYNYTNSKIKKPDTNNFKGKLYVLINGGSFSASSIISSNLKGAKRALFVGEETGGAYNGTVAGRMPVLKMPHSKLNVRMGLMACVPIYKTQVEGRGIFPDKEIIPTLDDRINNTDPEMNWILQDINTNKFDLSKN</sequence>
<dbReference type="SUPFAM" id="SSF52096">
    <property type="entry name" value="ClpP/crotonase"/>
    <property type="match status" value="1"/>
</dbReference>
<dbReference type="PANTHER" id="PTHR32060:SF30">
    <property type="entry name" value="CARBOXY-TERMINAL PROCESSING PROTEASE CTPA"/>
    <property type="match status" value="1"/>
</dbReference>
<feature type="domain" description="Tail specific protease" evidence="1">
    <location>
        <begin position="243"/>
        <end position="494"/>
    </location>
</feature>
<name>A0A7U2ND54_FLAPS</name>
<reference evidence="2 3" key="1">
    <citation type="submission" date="2020-07" db="EMBL/GenBank/DDBJ databases">
        <title>Genomic characterization of Flavobacterium psychrophilum strains.</title>
        <authorList>
            <person name="Castillo D."/>
            <person name="Jorgensen J."/>
            <person name="Middelboe M."/>
        </authorList>
    </citation>
    <scope>NUCLEOTIDE SEQUENCE [LARGE SCALE GENOMIC DNA]</scope>
    <source>
        <strain evidence="2 3">FPS-R7</strain>
    </source>
</reference>
<dbReference type="Gene3D" id="3.90.226.10">
    <property type="entry name" value="2-enoyl-CoA Hydratase, Chain A, domain 1"/>
    <property type="match status" value="1"/>
</dbReference>
<dbReference type="PROSITE" id="PS51257">
    <property type="entry name" value="PROKAR_LIPOPROTEIN"/>
    <property type="match status" value="1"/>
</dbReference>
<evidence type="ECO:0000313" key="2">
    <source>
        <dbReference type="EMBL" id="QRE02956.1"/>
    </source>
</evidence>
<dbReference type="SMART" id="SM00245">
    <property type="entry name" value="TSPc"/>
    <property type="match status" value="1"/>
</dbReference>
<dbReference type="AlphaFoldDB" id="A0A7U2ND54"/>
<dbReference type="GO" id="GO:0008236">
    <property type="term" value="F:serine-type peptidase activity"/>
    <property type="evidence" value="ECO:0007669"/>
    <property type="project" value="InterPro"/>
</dbReference>
<gene>
    <name evidence="2" type="ORF">H0H26_08535</name>
</gene>
<protein>
    <submittedName>
        <fullName evidence="2">Peptidase S41</fullName>
    </submittedName>
</protein>
<accession>A0A7U2ND54</accession>
<dbReference type="Proteomes" id="UP000596329">
    <property type="component" value="Chromosome"/>
</dbReference>
<dbReference type="GO" id="GO:0030288">
    <property type="term" value="C:outer membrane-bounded periplasmic space"/>
    <property type="evidence" value="ECO:0007669"/>
    <property type="project" value="TreeGrafter"/>
</dbReference>
<proteinExistence type="predicted"/>
<dbReference type="RefSeq" id="WP_203095617.1">
    <property type="nucleotide sequence ID" value="NZ_CP059075.1"/>
</dbReference>
<dbReference type="InterPro" id="IPR005151">
    <property type="entry name" value="Tail-specific_protease"/>
</dbReference>
<evidence type="ECO:0000313" key="3">
    <source>
        <dbReference type="Proteomes" id="UP000596329"/>
    </source>
</evidence>
<dbReference type="GO" id="GO:0007165">
    <property type="term" value="P:signal transduction"/>
    <property type="evidence" value="ECO:0007669"/>
    <property type="project" value="TreeGrafter"/>
</dbReference>
<dbReference type="PANTHER" id="PTHR32060">
    <property type="entry name" value="TAIL-SPECIFIC PROTEASE"/>
    <property type="match status" value="1"/>
</dbReference>
<dbReference type="EMBL" id="CP059075">
    <property type="protein sequence ID" value="QRE02956.1"/>
    <property type="molecule type" value="Genomic_DNA"/>
</dbReference>
<dbReference type="Pfam" id="PF03572">
    <property type="entry name" value="Peptidase_S41"/>
    <property type="match status" value="1"/>
</dbReference>
<dbReference type="GO" id="GO:0006508">
    <property type="term" value="P:proteolysis"/>
    <property type="evidence" value="ECO:0007669"/>
    <property type="project" value="InterPro"/>
</dbReference>
<dbReference type="GO" id="GO:0004175">
    <property type="term" value="F:endopeptidase activity"/>
    <property type="evidence" value="ECO:0007669"/>
    <property type="project" value="TreeGrafter"/>
</dbReference>
<dbReference type="InterPro" id="IPR029045">
    <property type="entry name" value="ClpP/crotonase-like_dom_sf"/>
</dbReference>
<evidence type="ECO:0000259" key="1">
    <source>
        <dbReference type="SMART" id="SM00245"/>
    </source>
</evidence>
<organism evidence="2 3">
    <name type="scientific">Flavobacterium psychrophilum</name>
    <dbReference type="NCBI Taxonomy" id="96345"/>
    <lineage>
        <taxon>Bacteria</taxon>
        <taxon>Pseudomonadati</taxon>
        <taxon>Bacteroidota</taxon>
        <taxon>Flavobacteriia</taxon>
        <taxon>Flavobacteriales</taxon>
        <taxon>Flavobacteriaceae</taxon>
        <taxon>Flavobacterium</taxon>
    </lineage>
</organism>